<feature type="domain" description="SGNH hydrolase-type esterase" evidence="2">
    <location>
        <begin position="113"/>
        <end position="197"/>
    </location>
</feature>
<evidence type="ECO:0000313" key="3">
    <source>
        <dbReference type="EMBL" id="SKB93086.1"/>
    </source>
</evidence>
<name>A0A1T5FAD2_9SPHI</name>
<sequence>MQKQKPSQSESGKENRLKSFFGGLLMFSISIIIGLLIGEGIIRLLYKKEMVLFPRYHTDAVYGDFKIRRVRPEMTFTHTSYDGTFHFKTNNKGFRNDKNIDYKKEPGEIRVIALGDSHTQGYEVNQNETFSSVAEKMLNKNGLKGTVINAGVSGFSTAEELVFLENEGYKYKPDYVVVALFGNDFEDNMRSDLFELRGDSLLVKNHEYIPGVSIQNKLYKYGIFRWLGEKSYLYGFAFNTVWDFYKKQNQKAAAGKDTELAIASNANTKYSEELMKKLISRFYTYCKAQGIKLIIIDIPQLDPDAPAKSSISKNMVSDVKNNCDTLFNYDNMISDYSKLSLIHVKSGHRHISAETHKMMGQKISEYILSDQQAVN</sequence>
<keyword evidence="1" id="KW-1133">Transmembrane helix</keyword>
<dbReference type="Proteomes" id="UP000189981">
    <property type="component" value="Unassembled WGS sequence"/>
</dbReference>
<feature type="transmembrane region" description="Helical" evidence="1">
    <location>
        <begin position="20"/>
        <end position="46"/>
    </location>
</feature>
<keyword evidence="4" id="KW-1185">Reference proteome</keyword>
<keyword evidence="3" id="KW-0378">Hydrolase</keyword>
<keyword evidence="1" id="KW-0812">Transmembrane</keyword>
<evidence type="ECO:0000256" key="1">
    <source>
        <dbReference type="SAM" id="Phobius"/>
    </source>
</evidence>
<accession>A0A1T5FAD2</accession>
<dbReference type="Gene3D" id="3.40.50.1110">
    <property type="entry name" value="SGNH hydrolase"/>
    <property type="match status" value="1"/>
</dbReference>
<organism evidence="3 4">
    <name type="scientific">Daejeonella lutea</name>
    <dbReference type="NCBI Taxonomy" id="572036"/>
    <lineage>
        <taxon>Bacteria</taxon>
        <taxon>Pseudomonadati</taxon>
        <taxon>Bacteroidota</taxon>
        <taxon>Sphingobacteriia</taxon>
        <taxon>Sphingobacteriales</taxon>
        <taxon>Sphingobacteriaceae</taxon>
        <taxon>Daejeonella</taxon>
    </lineage>
</organism>
<dbReference type="RefSeq" id="WP_079704034.1">
    <property type="nucleotide sequence ID" value="NZ_FUYR01000007.1"/>
</dbReference>
<dbReference type="InterPro" id="IPR036514">
    <property type="entry name" value="SGNH_hydro_sf"/>
</dbReference>
<gene>
    <name evidence="3" type="ORF">SAMN05661099_3534</name>
</gene>
<protein>
    <submittedName>
        <fullName evidence="3">GDSL-like Lipase/Acylhydrolase family protein</fullName>
    </submittedName>
</protein>
<dbReference type="EMBL" id="FUYR01000007">
    <property type="protein sequence ID" value="SKB93086.1"/>
    <property type="molecule type" value="Genomic_DNA"/>
</dbReference>
<dbReference type="OrthoDB" id="1414387at2"/>
<keyword evidence="1" id="KW-0472">Membrane</keyword>
<dbReference type="SUPFAM" id="SSF52266">
    <property type="entry name" value="SGNH hydrolase"/>
    <property type="match status" value="1"/>
</dbReference>
<dbReference type="Pfam" id="PF13472">
    <property type="entry name" value="Lipase_GDSL_2"/>
    <property type="match status" value="1"/>
</dbReference>
<evidence type="ECO:0000313" key="4">
    <source>
        <dbReference type="Proteomes" id="UP000189981"/>
    </source>
</evidence>
<proteinExistence type="predicted"/>
<evidence type="ECO:0000259" key="2">
    <source>
        <dbReference type="Pfam" id="PF13472"/>
    </source>
</evidence>
<dbReference type="GO" id="GO:0016788">
    <property type="term" value="F:hydrolase activity, acting on ester bonds"/>
    <property type="evidence" value="ECO:0007669"/>
    <property type="project" value="UniProtKB-ARBA"/>
</dbReference>
<dbReference type="STRING" id="572036.SAMN05661099_3534"/>
<dbReference type="AlphaFoldDB" id="A0A1T5FAD2"/>
<reference evidence="4" key="1">
    <citation type="submission" date="2017-02" db="EMBL/GenBank/DDBJ databases">
        <authorList>
            <person name="Varghese N."/>
            <person name="Submissions S."/>
        </authorList>
    </citation>
    <scope>NUCLEOTIDE SEQUENCE [LARGE SCALE GENOMIC DNA]</scope>
    <source>
        <strain evidence="4">DSM 22385</strain>
    </source>
</reference>
<dbReference type="InterPro" id="IPR013830">
    <property type="entry name" value="SGNH_hydro"/>
</dbReference>